<reference evidence="3 4" key="1">
    <citation type="journal article" date="2010" name="Science">
        <title>Genome expansion and gene loss in powdery mildew fungi reveal tradeoffs in extreme parasitism.</title>
        <authorList>
            <person name="Spanu P.D."/>
            <person name="Abbott J.C."/>
            <person name="Amselem J."/>
            <person name="Burgis T.A."/>
            <person name="Soanes D.M."/>
            <person name="Stueber K."/>
            <person name="Ver Loren van Themaat E."/>
            <person name="Brown J.K.M."/>
            <person name="Butcher S.A."/>
            <person name="Gurr S.J."/>
            <person name="Lebrun M.-H."/>
            <person name="Ridout C.J."/>
            <person name="Schulze-Lefert P."/>
            <person name="Talbot N.J."/>
            <person name="Ahmadinejad N."/>
            <person name="Ametz C."/>
            <person name="Barton G.R."/>
            <person name="Benjdia M."/>
            <person name="Bidzinski P."/>
            <person name="Bindschedler L.V."/>
            <person name="Both M."/>
            <person name="Brewer M.T."/>
            <person name="Cadle-Davidson L."/>
            <person name="Cadle-Davidson M.M."/>
            <person name="Collemare J."/>
            <person name="Cramer R."/>
            <person name="Frenkel O."/>
            <person name="Godfrey D."/>
            <person name="Harriman J."/>
            <person name="Hoede C."/>
            <person name="King B.C."/>
            <person name="Klages S."/>
            <person name="Kleemann J."/>
            <person name="Knoll D."/>
            <person name="Koti P.S."/>
            <person name="Kreplak J."/>
            <person name="Lopez-Ruiz F.J."/>
            <person name="Lu X."/>
            <person name="Maekawa T."/>
            <person name="Mahanil S."/>
            <person name="Micali C."/>
            <person name="Milgroom M.G."/>
            <person name="Montana G."/>
            <person name="Noir S."/>
            <person name="O'Connell R.J."/>
            <person name="Oberhaensli S."/>
            <person name="Parlange F."/>
            <person name="Pedersen C."/>
            <person name="Quesneville H."/>
            <person name="Reinhardt R."/>
            <person name="Rott M."/>
            <person name="Sacristan S."/>
            <person name="Schmidt S.M."/>
            <person name="Schoen M."/>
            <person name="Skamnioti P."/>
            <person name="Sommer H."/>
            <person name="Stephens A."/>
            <person name="Takahara H."/>
            <person name="Thordal-Christensen H."/>
            <person name="Vigouroux M."/>
            <person name="Wessling R."/>
            <person name="Wicker T."/>
            <person name="Panstruga R."/>
        </authorList>
    </citation>
    <scope>NUCLEOTIDE SEQUENCE [LARGE SCALE GENOMIC DNA]</scope>
    <source>
        <strain evidence="3">DH14</strain>
    </source>
</reference>
<dbReference type="InParanoid" id="N1J6Z9"/>
<gene>
    <name evidence="3" type="ORF">BGHDH14_bgh02836</name>
</gene>
<proteinExistence type="predicted"/>
<organism evidence="3 4">
    <name type="scientific">Blumeria graminis f. sp. hordei (strain DH14)</name>
    <name type="common">Barley powdery mildew</name>
    <name type="synonym">Oidium monilioides f. sp. hordei</name>
    <dbReference type="NCBI Taxonomy" id="546991"/>
    <lineage>
        <taxon>Eukaryota</taxon>
        <taxon>Fungi</taxon>
        <taxon>Dikarya</taxon>
        <taxon>Ascomycota</taxon>
        <taxon>Pezizomycotina</taxon>
        <taxon>Leotiomycetes</taxon>
        <taxon>Erysiphales</taxon>
        <taxon>Erysiphaceae</taxon>
        <taxon>Blumeria</taxon>
        <taxon>Blumeria hordei</taxon>
    </lineage>
</organism>
<sequence>MKLLQSASIIGLFSLALAKSNYVCPGGYEIAEEAVQAAAEKVDRHPKKTQDSIRKTENTLHITFDLDNKTIDDTEYSISARIFTPDNTIRVFETETKSGKQGYCGLIAVNEEDDLSYDESFEAELSDDDSEDADLSNDDDDDDDDDDDEEEVAEGKPKTH</sequence>
<keyword evidence="4" id="KW-1185">Reference proteome</keyword>
<dbReference type="AlphaFoldDB" id="N1J6Z9"/>
<evidence type="ECO:0000313" key="3">
    <source>
        <dbReference type="EMBL" id="CCU75995.1"/>
    </source>
</evidence>
<dbReference type="OrthoDB" id="10409576at2759"/>
<feature type="region of interest" description="Disordered" evidence="1">
    <location>
        <begin position="115"/>
        <end position="160"/>
    </location>
</feature>
<name>N1J6Z9_BLUG1</name>
<comment type="caution">
    <text evidence="3">The sequence shown here is derived from an EMBL/GenBank/DDBJ whole genome shotgun (WGS) entry which is preliminary data.</text>
</comment>
<feature type="chain" id="PRO_5004107026" evidence="2">
    <location>
        <begin position="19"/>
        <end position="160"/>
    </location>
</feature>
<feature type="signal peptide" evidence="2">
    <location>
        <begin position="1"/>
        <end position="18"/>
    </location>
</feature>
<dbReference type="HOGENOM" id="CLU_1895850_0_0_1"/>
<evidence type="ECO:0000313" key="4">
    <source>
        <dbReference type="Proteomes" id="UP000015441"/>
    </source>
</evidence>
<dbReference type="Proteomes" id="UP000015441">
    <property type="component" value="Unassembled WGS sequence"/>
</dbReference>
<evidence type="ECO:0000256" key="1">
    <source>
        <dbReference type="SAM" id="MobiDB-lite"/>
    </source>
</evidence>
<accession>N1J6Z9</accession>
<feature type="compositionally biased region" description="Acidic residues" evidence="1">
    <location>
        <begin position="115"/>
        <end position="152"/>
    </location>
</feature>
<protein>
    <submittedName>
        <fullName evidence="3">CSEP0062 putative effector protein</fullName>
    </submittedName>
</protein>
<dbReference type="EMBL" id="CAUH01001983">
    <property type="protein sequence ID" value="CCU75995.1"/>
    <property type="molecule type" value="Genomic_DNA"/>
</dbReference>
<keyword evidence="2" id="KW-0732">Signal</keyword>
<evidence type="ECO:0000256" key="2">
    <source>
        <dbReference type="SAM" id="SignalP"/>
    </source>
</evidence>